<evidence type="ECO:0000256" key="1">
    <source>
        <dbReference type="ARBA" id="ARBA00022729"/>
    </source>
</evidence>
<dbReference type="GO" id="GO:0030288">
    <property type="term" value="C:outer membrane-bounded periplasmic space"/>
    <property type="evidence" value="ECO:0007669"/>
    <property type="project" value="TreeGrafter"/>
</dbReference>
<dbReference type="AlphaFoldDB" id="A0AA96WJ04"/>
<dbReference type="Gene3D" id="3.40.190.10">
    <property type="entry name" value="Periplasmic binding protein-like II"/>
    <property type="match status" value="2"/>
</dbReference>
<dbReference type="RefSeq" id="WP_316432505.1">
    <property type="nucleotide sequence ID" value="NZ_CP053586.1"/>
</dbReference>
<dbReference type="Pfam" id="PF13343">
    <property type="entry name" value="SBP_bac_6"/>
    <property type="match status" value="1"/>
</dbReference>
<dbReference type="PANTHER" id="PTHR30006">
    <property type="entry name" value="THIAMINE-BINDING PERIPLASMIC PROTEIN-RELATED"/>
    <property type="match status" value="1"/>
</dbReference>
<proteinExistence type="predicted"/>
<dbReference type="PANTHER" id="PTHR30006:SF2">
    <property type="entry name" value="ABC TRANSPORTER SUBSTRATE-BINDING PROTEIN"/>
    <property type="match status" value="1"/>
</dbReference>
<dbReference type="SUPFAM" id="SSF53850">
    <property type="entry name" value="Periplasmic binding protein-like II"/>
    <property type="match status" value="1"/>
</dbReference>
<sequence>MSYRTYERLTRRSLLGAGLFVGTSLILKGCNTPSEATSTSKGQLIVTTYGGSWEEGHRTKLVGSFTQKHNADVKVISEPGLEAVTKIIAAKQNPPYDVVLIPEGPMFMAAEEGVLEPFSAELSQHYANILPQYHNEGLAPMVASQVLGIAYNPKRISTPPTSLLDLWKPGYRDRVGLPSIKSGLGTTFLVELARLEGGGENDAEAAFRKLAELRPNLAAVAPNPGTLATLLEQGEIDIAPHWFDYISGIKAKGASVDWIAPTDKLASSSSSLQAVKNAPAGRELAASYIDQALSLDIQTAMAQPPYNFLPTHKDAPVPAELATKLGKTTMTELSDILFIPDWKIINQNRAAWIERFNKEVKI</sequence>
<gene>
    <name evidence="2" type="ORF">HJG54_27875</name>
</gene>
<keyword evidence="1" id="KW-0732">Signal</keyword>
<name>A0AA96WJ04_9CYAN</name>
<evidence type="ECO:0000313" key="2">
    <source>
        <dbReference type="EMBL" id="WNZ26263.1"/>
    </source>
</evidence>
<dbReference type="GO" id="GO:0030976">
    <property type="term" value="F:thiamine pyrophosphate binding"/>
    <property type="evidence" value="ECO:0007669"/>
    <property type="project" value="TreeGrafter"/>
</dbReference>
<dbReference type="GO" id="GO:0030975">
    <property type="term" value="F:thiamine binding"/>
    <property type="evidence" value="ECO:0007669"/>
    <property type="project" value="TreeGrafter"/>
</dbReference>
<reference evidence="2" key="1">
    <citation type="submission" date="2020-05" db="EMBL/GenBank/DDBJ databases">
        <authorList>
            <person name="Zhu T."/>
            <person name="Keshari N."/>
            <person name="Lu X."/>
        </authorList>
    </citation>
    <scope>NUCLEOTIDE SEQUENCE</scope>
    <source>
        <strain evidence="2">NK1-12</strain>
    </source>
</reference>
<protein>
    <submittedName>
        <fullName evidence="2">Extracellular solute-binding protein</fullName>
    </submittedName>
</protein>
<dbReference type="EMBL" id="CP053586">
    <property type="protein sequence ID" value="WNZ26263.1"/>
    <property type="molecule type" value="Genomic_DNA"/>
</dbReference>
<accession>A0AA96WJ04</accession>
<organism evidence="2">
    <name type="scientific">Leptolyngbya sp. NK1-12</name>
    <dbReference type="NCBI Taxonomy" id="2547451"/>
    <lineage>
        <taxon>Bacteria</taxon>
        <taxon>Bacillati</taxon>
        <taxon>Cyanobacteriota</taxon>
        <taxon>Cyanophyceae</taxon>
        <taxon>Leptolyngbyales</taxon>
        <taxon>Leptolyngbyaceae</taxon>
        <taxon>Leptolyngbya group</taxon>
        <taxon>Leptolyngbya</taxon>
    </lineage>
</organism>
<dbReference type="GO" id="GO:0015888">
    <property type="term" value="P:thiamine transport"/>
    <property type="evidence" value="ECO:0007669"/>
    <property type="project" value="TreeGrafter"/>
</dbReference>